<proteinExistence type="predicted"/>
<dbReference type="InterPro" id="IPR018062">
    <property type="entry name" value="HTH_AraC-typ_CS"/>
</dbReference>
<reference evidence="5" key="1">
    <citation type="journal article" date="2021" name="PeerJ">
        <title>Extensive microbial diversity within the chicken gut microbiome revealed by metagenomics and culture.</title>
        <authorList>
            <person name="Gilroy R."/>
            <person name="Ravi A."/>
            <person name="Getino M."/>
            <person name="Pursley I."/>
            <person name="Horton D.L."/>
            <person name="Alikhan N.F."/>
            <person name="Baker D."/>
            <person name="Gharbi K."/>
            <person name="Hall N."/>
            <person name="Watson M."/>
            <person name="Adriaenssens E.M."/>
            <person name="Foster-Nyarko E."/>
            <person name="Jarju S."/>
            <person name="Secka A."/>
            <person name="Antonio M."/>
            <person name="Oren A."/>
            <person name="Chaudhuri R.R."/>
            <person name="La Ragione R."/>
            <person name="Hildebrand F."/>
            <person name="Pallen M.J."/>
        </authorList>
    </citation>
    <scope>NUCLEOTIDE SEQUENCE</scope>
    <source>
        <strain evidence="5">CHK185-5351</strain>
    </source>
</reference>
<organism evidence="5 6">
    <name type="scientific">Candidatus Fusicatenibacter intestinigallinarum</name>
    <dbReference type="NCBI Taxonomy" id="2838598"/>
    <lineage>
        <taxon>Bacteria</taxon>
        <taxon>Bacillati</taxon>
        <taxon>Bacillota</taxon>
        <taxon>Clostridia</taxon>
        <taxon>Lachnospirales</taxon>
        <taxon>Lachnospiraceae</taxon>
        <taxon>Fusicatenibacter</taxon>
    </lineage>
</organism>
<comment type="caution">
    <text evidence="5">The sequence shown here is derived from an EMBL/GenBank/DDBJ whole genome shotgun (WGS) entry which is preliminary data.</text>
</comment>
<dbReference type="EMBL" id="DWWU01000014">
    <property type="protein sequence ID" value="HJC14848.1"/>
    <property type="molecule type" value="Genomic_DNA"/>
</dbReference>
<dbReference type="InterPro" id="IPR020449">
    <property type="entry name" value="Tscrpt_reg_AraC-type_HTH"/>
</dbReference>
<protein>
    <submittedName>
        <fullName evidence="5">AraC family transcriptional regulator</fullName>
    </submittedName>
</protein>
<dbReference type="SMART" id="SM00342">
    <property type="entry name" value="HTH_ARAC"/>
    <property type="match status" value="1"/>
</dbReference>
<evidence type="ECO:0000313" key="5">
    <source>
        <dbReference type="EMBL" id="HJC14848.1"/>
    </source>
</evidence>
<keyword evidence="1" id="KW-0805">Transcription regulation</keyword>
<dbReference type="GO" id="GO:0003700">
    <property type="term" value="F:DNA-binding transcription factor activity"/>
    <property type="evidence" value="ECO:0007669"/>
    <property type="project" value="InterPro"/>
</dbReference>
<dbReference type="GO" id="GO:0043565">
    <property type="term" value="F:sequence-specific DNA binding"/>
    <property type="evidence" value="ECO:0007669"/>
    <property type="project" value="InterPro"/>
</dbReference>
<gene>
    <name evidence="5" type="ORF">H9705_03315</name>
</gene>
<reference evidence="5" key="2">
    <citation type="submission" date="2021-04" db="EMBL/GenBank/DDBJ databases">
        <authorList>
            <person name="Gilroy R."/>
        </authorList>
    </citation>
    <scope>NUCLEOTIDE SEQUENCE</scope>
    <source>
        <strain evidence="5">CHK185-5351</strain>
    </source>
</reference>
<evidence type="ECO:0000256" key="3">
    <source>
        <dbReference type="ARBA" id="ARBA00023163"/>
    </source>
</evidence>
<dbReference type="InterPro" id="IPR018060">
    <property type="entry name" value="HTH_AraC"/>
</dbReference>
<dbReference type="Gene3D" id="1.10.10.60">
    <property type="entry name" value="Homeodomain-like"/>
    <property type="match status" value="2"/>
</dbReference>
<evidence type="ECO:0000256" key="1">
    <source>
        <dbReference type="ARBA" id="ARBA00023015"/>
    </source>
</evidence>
<dbReference type="InterPro" id="IPR009057">
    <property type="entry name" value="Homeodomain-like_sf"/>
</dbReference>
<dbReference type="Pfam" id="PF12833">
    <property type="entry name" value="HTH_18"/>
    <property type="match status" value="1"/>
</dbReference>
<evidence type="ECO:0000313" key="6">
    <source>
        <dbReference type="Proteomes" id="UP000823849"/>
    </source>
</evidence>
<evidence type="ECO:0000256" key="2">
    <source>
        <dbReference type="ARBA" id="ARBA00023125"/>
    </source>
</evidence>
<keyword evidence="2" id="KW-0238">DNA-binding</keyword>
<evidence type="ECO:0000259" key="4">
    <source>
        <dbReference type="PROSITE" id="PS01124"/>
    </source>
</evidence>
<dbReference type="AlphaFoldDB" id="A0A9D2SMZ2"/>
<dbReference type="PANTHER" id="PTHR43280">
    <property type="entry name" value="ARAC-FAMILY TRANSCRIPTIONAL REGULATOR"/>
    <property type="match status" value="1"/>
</dbReference>
<dbReference type="PROSITE" id="PS01124">
    <property type="entry name" value="HTH_ARAC_FAMILY_2"/>
    <property type="match status" value="1"/>
</dbReference>
<dbReference type="SUPFAM" id="SSF46689">
    <property type="entry name" value="Homeodomain-like"/>
    <property type="match status" value="2"/>
</dbReference>
<name>A0A9D2SMZ2_9FIRM</name>
<dbReference type="PANTHER" id="PTHR43280:SF2">
    <property type="entry name" value="HTH-TYPE TRANSCRIPTIONAL REGULATOR EXSA"/>
    <property type="match status" value="1"/>
</dbReference>
<feature type="domain" description="HTH araC/xylS-type" evidence="4">
    <location>
        <begin position="306"/>
        <end position="404"/>
    </location>
</feature>
<dbReference type="PRINTS" id="PR00032">
    <property type="entry name" value="HTHARAC"/>
</dbReference>
<dbReference type="Proteomes" id="UP000823849">
    <property type="component" value="Unassembled WGS sequence"/>
</dbReference>
<dbReference type="PROSITE" id="PS00041">
    <property type="entry name" value="HTH_ARAC_FAMILY_1"/>
    <property type="match status" value="1"/>
</dbReference>
<sequence>MKLSCTPREAFPLLRQLLYDSFQVDSWFFSWPYEQLERIDHSIRKTLWGDSFHAPTEFRDLQKNFPGHNIILLKSTLRFFNIICILSSDPHPDFISVGPFREQETNASFLTSTARENRLSGEAVSILQTFYSSMPLADPDSVVSFLSHFLSALLPDYDRLPPVHVSFSETAQKLIFDQEFLLSQNAGHAEQYAREYQETIHALCSGDVDAAHRSLRSWLALSGFPEESHTGRLRRHLSILNELFAAALLSCPIHPVYIRELAHKIQTRIDSTENHEALCALPGKILRQYCFLAKKESHSGCSPLTRHVIDYIHIHLSEELSLSVLAEKFNRHPAALSGSFRKETGMTVTAWIRRERIRKAVYYLNASSLGIREIASAVGFHDLGYFSRVFRTQTGMSPSDYRKHILVPPAERPPVSGQIFLSEFPPTIK</sequence>
<accession>A0A9D2SMZ2</accession>
<keyword evidence="3" id="KW-0804">Transcription</keyword>